<comment type="caution">
    <text evidence="1">The sequence shown here is derived from an EMBL/GenBank/DDBJ whole genome shotgun (WGS) entry which is preliminary data.</text>
</comment>
<sequence>MAEEEIRLVDAIVDAVVLVAEKTGGVEVEIDVDESIDMLVMVEELCVVEVVVGDICMVVDDILVAVVVRDCVFMLEVLEEFRIVVVFVCGVVMPCENDGEGVALEIVVRVVDMLLSVVELWTAGLVTCINLLVENVDGVAENFVEVVAVLVDMFLLGVGMVADKVGEGVAVEIVD</sequence>
<gene>
    <name evidence="1" type="ORF">QQF64_029533</name>
</gene>
<reference evidence="1 2" key="1">
    <citation type="submission" date="2023-09" db="EMBL/GenBank/DDBJ databases">
        <authorList>
            <person name="Wang M."/>
        </authorList>
    </citation>
    <scope>NUCLEOTIDE SEQUENCE [LARGE SCALE GENOMIC DNA]</scope>
    <source>
        <strain evidence="1">GT-2023</strain>
        <tissue evidence="1">Liver</tissue>
    </source>
</reference>
<dbReference type="Proteomes" id="UP001558613">
    <property type="component" value="Unassembled WGS sequence"/>
</dbReference>
<keyword evidence="2" id="KW-1185">Reference proteome</keyword>
<name>A0ABR3N0W4_9TELE</name>
<protein>
    <submittedName>
        <fullName evidence="1">Uncharacterized protein</fullName>
    </submittedName>
</protein>
<evidence type="ECO:0000313" key="1">
    <source>
        <dbReference type="EMBL" id="KAL1270517.1"/>
    </source>
</evidence>
<organism evidence="1 2">
    <name type="scientific">Cirrhinus molitorella</name>
    <name type="common">mud carp</name>
    <dbReference type="NCBI Taxonomy" id="172907"/>
    <lineage>
        <taxon>Eukaryota</taxon>
        <taxon>Metazoa</taxon>
        <taxon>Chordata</taxon>
        <taxon>Craniata</taxon>
        <taxon>Vertebrata</taxon>
        <taxon>Euteleostomi</taxon>
        <taxon>Actinopterygii</taxon>
        <taxon>Neopterygii</taxon>
        <taxon>Teleostei</taxon>
        <taxon>Ostariophysi</taxon>
        <taxon>Cypriniformes</taxon>
        <taxon>Cyprinidae</taxon>
        <taxon>Labeoninae</taxon>
        <taxon>Labeonini</taxon>
        <taxon>Cirrhinus</taxon>
    </lineage>
</organism>
<dbReference type="EMBL" id="JAYMGO010000007">
    <property type="protein sequence ID" value="KAL1270517.1"/>
    <property type="molecule type" value="Genomic_DNA"/>
</dbReference>
<accession>A0ABR3N0W4</accession>
<proteinExistence type="predicted"/>
<evidence type="ECO:0000313" key="2">
    <source>
        <dbReference type="Proteomes" id="UP001558613"/>
    </source>
</evidence>